<reference evidence="2" key="1">
    <citation type="journal article" date="2020" name="Nature">
        <title>Giant virus diversity and host interactions through global metagenomics.</title>
        <authorList>
            <person name="Schulz F."/>
            <person name="Roux S."/>
            <person name="Paez-Espino D."/>
            <person name="Jungbluth S."/>
            <person name="Walsh D.A."/>
            <person name="Denef V.J."/>
            <person name="McMahon K.D."/>
            <person name="Konstantinidis K.T."/>
            <person name="Eloe-Fadrosh E.A."/>
            <person name="Kyrpides N.C."/>
            <person name="Woyke T."/>
        </authorList>
    </citation>
    <scope>NUCLEOTIDE SEQUENCE</scope>
    <source>
        <strain evidence="2">GVMAG-M-3300023179-62</strain>
    </source>
</reference>
<name>A0A6C0H3V0_9ZZZZ</name>
<keyword evidence="1" id="KW-0812">Transmembrane</keyword>
<protein>
    <submittedName>
        <fullName evidence="2">Uncharacterized protein</fullName>
    </submittedName>
</protein>
<evidence type="ECO:0000313" key="2">
    <source>
        <dbReference type="EMBL" id="QHT74825.1"/>
    </source>
</evidence>
<proteinExistence type="predicted"/>
<keyword evidence="1" id="KW-0472">Membrane</keyword>
<feature type="transmembrane region" description="Helical" evidence="1">
    <location>
        <begin position="85"/>
        <end position="104"/>
    </location>
</feature>
<sequence>MTSSIQYSQPLVSGDQIAHLPVDKNPPLPNEVHIIDTLFKKHRGAMDLIFEEAKDSVIVAALVTLACLPQIDAMIFKFVPISQTSPYFLLLAKGLIAGFIYWLIKHFYLSRATR</sequence>
<evidence type="ECO:0000256" key="1">
    <source>
        <dbReference type="SAM" id="Phobius"/>
    </source>
</evidence>
<keyword evidence="1" id="KW-1133">Transmembrane helix</keyword>
<feature type="transmembrane region" description="Helical" evidence="1">
    <location>
        <begin position="56"/>
        <end position="79"/>
    </location>
</feature>
<organism evidence="2">
    <name type="scientific">viral metagenome</name>
    <dbReference type="NCBI Taxonomy" id="1070528"/>
    <lineage>
        <taxon>unclassified sequences</taxon>
        <taxon>metagenomes</taxon>
        <taxon>organismal metagenomes</taxon>
    </lineage>
</organism>
<accession>A0A6C0H3V0</accession>
<dbReference type="EMBL" id="MN739858">
    <property type="protein sequence ID" value="QHT74825.1"/>
    <property type="molecule type" value="Genomic_DNA"/>
</dbReference>
<dbReference type="AlphaFoldDB" id="A0A6C0H3V0"/>